<evidence type="ECO:0000313" key="1">
    <source>
        <dbReference type="EMBL" id="MBX63260.1"/>
    </source>
</evidence>
<dbReference type="EMBL" id="GGEC01082776">
    <property type="protein sequence ID" value="MBX63260.1"/>
    <property type="molecule type" value="Transcribed_RNA"/>
</dbReference>
<dbReference type="AlphaFoldDB" id="A0A2P2Q8G3"/>
<proteinExistence type="predicted"/>
<reference evidence="1" key="1">
    <citation type="submission" date="2018-02" db="EMBL/GenBank/DDBJ databases">
        <title>Rhizophora mucronata_Transcriptome.</title>
        <authorList>
            <person name="Meera S.P."/>
            <person name="Sreeshan A."/>
            <person name="Augustine A."/>
        </authorList>
    </citation>
    <scope>NUCLEOTIDE SEQUENCE</scope>
    <source>
        <tissue evidence="1">Leaf</tissue>
    </source>
</reference>
<sequence>MIDFGSLYVCWFSICLEGAKWIEFLKF</sequence>
<protein>
    <submittedName>
        <fullName evidence="1">Uncharacterized protein</fullName>
    </submittedName>
</protein>
<accession>A0A2P2Q8G3</accession>
<name>A0A2P2Q8G3_RHIMU</name>
<organism evidence="1">
    <name type="scientific">Rhizophora mucronata</name>
    <name type="common">Asiatic mangrove</name>
    <dbReference type="NCBI Taxonomy" id="61149"/>
    <lineage>
        <taxon>Eukaryota</taxon>
        <taxon>Viridiplantae</taxon>
        <taxon>Streptophyta</taxon>
        <taxon>Embryophyta</taxon>
        <taxon>Tracheophyta</taxon>
        <taxon>Spermatophyta</taxon>
        <taxon>Magnoliopsida</taxon>
        <taxon>eudicotyledons</taxon>
        <taxon>Gunneridae</taxon>
        <taxon>Pentapetalae</taxon>
        <taxon>rosids</taxon>
        <taxon>fabids</taxon>
        <taxon>Malpighiales</taxon>
        <taxon>Rhizophoraceae</taxon>
        <taxon>Rhizophora</taxon>
    </lineage>
</organism>